<sequence>MRGWGKALLAVAVVLAGVAWLYGYRLAPAHFAGVREAVLRVVHFSEGAALLVRTADGNCAVVVARRLGPVWRRDGRAECGREDAAHPFRYTGLGRSEQSQEGRWAYLAVGGIFSDGRVAAVRMAGQAEQAVSPDSGYLFVYEAEDLIGAFPPAQALAADGSVLYTLHAEYDWDWRPFPSPLPQPGRVARQGKVDRDALAAGPWDGRPRSVWLNGEVDADDEWKPFFV</sequence>
<dbReference type="RefSeq" id="WP_273381636.1">
    <property type="nucleotide sequence ID" value="NZ_PIUK01000379.1"/>
</dbReference>
<protein>
    <submittedName>
        <fullName evidence="1">Uncharacterized protein</fullName>
    </submittedName>
</protein>
<name>A0A953LKD3_SYMTR</name>
<gene>
    <name evidence="1" type="ORF">CWE10_18870</name>
</gene>
<proteinExistence type="predicted"/>
<organism evidence="1 2">
    <name type="scientific">Symbiobacterium thermophilum</name>
    <dbReference type="NCBI Taxonomy" id="2734"/>
    <lineage>
        <taxon>Bacteria</taxon>
        <taxon>Bacillati</taxon>
        <taxon>Bacillota</taxon>
        <taxon>Clostridia</taxon>
        <taxon>Eubacteriales</taxon>
        <taxon>Symbiobacteriaceae</taxon>
        <taxon>Symbiobacterium</taxon>
    </lineage>
</organism>
<evidence type="ECO:0000313" key="1">
    <source>
        <dbReference type="EMBL" id="MBY6278194.1"/>
    </source>
</evidence>
<dbReference type="AlphaFoldDB" id="A0A953LKD3"/>
<dbReference type="EMBL" id="PIUK01000379">
    <property type="protein sequence ID" value="MBY6278194.1"/>
    <property type="molecule type" value="Genomic_DNA"/>
</dbReference>
<dbReference type="Proteomes" id="UP000732377">
    <property type="component" value="Unassembled WGS sequence"/>
</dbReference>
<evidence type="ECO:0000313" key="2">
    <source>
        <dbReference type="Proteomes" id="UP000732377"/>
    </source>
</evidence>
<accession>A0A953LKD3</accession>
<reference evidence="1" key="1">
    <citation type="submission" date="2017-11" db="EMBL/GenBank/DDBJ databases">
        <title>Three new genomes from thermophilic consortium.</title>
        <authorList>
            <person name="Quaggio R."/>
            <person name="Amgarten D."/>
            <person name="Setubal J.C."/>
        </authorList>
    </citation>
    <scope>NUCLEOTIDE SEQUENCE</scope>
    <source>
        <strain evidence="1">ZCTH01-B2</strain>
    </source>
</reference>
<comment type="caution">
    <text evidence="1">The sequence shown here is derived from an EMBL/GenBank/DDBJ whole genome shotgun (WGS) entry which is preliminary data.</text>
</comment>